<dbReference type="PANTHER" id="PTHR43124:SF10">
    <property type="entry name" value="PURINE EFFLUX PUMP PBUE"/>
    <property type="match status" value="1"/>
</dbReference>
<dbReference type="GO" id="GO:0022857">
    <property type="term" value="F:transmembrane transporter activity"/>
    <property type="evidence" value="ECO:0007669"/>
    <property type="project" value="InterPro"/>
</dbReference>
<feature type="transmembrane region" description="Helical" evidence="7">
    <location>
        <begin position="306"/>
        <end position="332"/>
    </location>
</feature>
<feature type="transmembrane region" description="Helical" evidence="7">
    <location>
        <begin position="344"/>
        <end position="362"/>
    </location>
</feature>
<feature type="region of interest" description="Disordered" evidence="6">
    <location>
        <begin position="395"/>
        <end position="437"/>
    </location>
</feature>
<gene>
    <name evidence="9" type="ORF">SAMN05443637_107221</name>
</gene>
<feature type="transmembrane region" description="Helical" evidence="7">
    <location>
        <begin position="281"/>
        <end position="300"/>
    </location>
</feature>
<organism evidence="9 10">
    <name type="scientific">Pseudonocardia thermophila</name>
    <dbReference type="NCBI Taxonomy" id="1848"/>
    <lineage>
        <taxon>Bacteria</taxon>
        <taxon>Bacillati</taxon>
        <taxon>Actinomycetota</taxon>
        <taxon>Actinomycetes</taxon>
        <taxon>Pseudonocardiales</taxon>
        <taxon>Pseudonocardiaceae</taxon>
        <taxon>Pseudonocardia</taxon>
    </lineage>
</organism>
<dbReference type="STRING" id="1848.SAMN05443637_107221"/>
<feature type="transmembrane region" description="Helical" evidence="7">
    <location>
        <begin position="368"/>
        <end position="386"/>
    </location>
</feature>
<name>A0A1M6T8M1_PSETH</name>
<dbReference type="PROSITE" id="PS50850">
    <property type="entry name" value="MFS"/>
    <property type="match status" value="1"/>
</dbReference>
<evidence type="ECO:0000256" key="5">
    <source>
        <dbReference type="ARBA" id="ARBA00023136"/>
    </source>
</evidence>
<evidence type="ECO:0000256" key="6">
    <source>
        <dbReference type="SAM" id="MobiDB-lite"/>
    </source>
</evidence>
<dbReference type="Proteomes" id="UP000184363">
    <property type="component" value="Unassembled WGS sequence"/>
</dbReference>
<evidence type="ECO:0000259" key="8">
    <source>
        <dbReference type="PROSITE" id="PS50850"/>
    </source>
</evidence>
<dbReference type="OrthoDB" id="5182707at2"/>
<dbReference type="InterPro" id="IPR036259">
    <property type="entry name" value="MFS_trans_sf"/>
</dbReference>
<dbReference type="GO" id="GO:0005886">
    <property type="term" value="C:plasma membrane"/>
    <property type="evidence" value="ECO:0007669"/>
    <property type="project" value="UniProtKB-SubCell"/>
</dbReference>
<dbReference type="PANTHER" id="PTHR43124">
    <property type="entry name" value="PURINE EFFLUX PUMP PBUE"/>
    <property type="match status" value="1"/>
</dbReference>
<keyword evidence="2" id="KW-1003">Cell membrane</keyword>
<feature type="transmembrane region" description="Helical" evidence="7">
    <location>
        <begin position="238"/>
        <end position="260"/>
    </location>
</feature>
<dbReference type="Pfam" id="PF07690">
    <property type="entry name" value="MFS_1"/>
    <property type="match status" value="1"/>
</dbReference>
<evidence type="ECO:0000313" key="10">
    <source>
        <dbReference type="Proteomes" id="UP000184363"/>
    </source>
</evidence>
<protein>
    <submittedName>
        <fullName evidence="9">Predicted arabinose efflux permease, MFS family</fullName>
    </submittedName>
</protein>
<dbReference type="EMBL" id="FRAP01000007">
    <property type="protein sequence ID" value="SHK53244.1"/>
    <property type="molecule type" value="Genomic_DNA"/>
</dbReference>
<evidence type="ECO:0000256" key="4">
    <source>
        <dbReference type="ARBA" id="ARBA00022989"/>
    </source>
</evidence>
<keyword evidence="10" id="KW-1185">Reference proteome</keyword>
<dbReference type="InterPro" id="IPR020846">
    <property type="entry name" value="MFS_dom"/>
</dbReference>
<comment type="subcellular location">
    <subcellularLocation>
        <location evidence="1">Cell membrane</location>
        <topology evidence="1">Multi-pass membrane protein</topology>
    </subcellularLocation>
</comment>
<keyword evidence="3 7" id="KW-0812">Transmembrane</keyword>
<feature type="transmembrane region" description="Helical" evidence="7">
    <location>
        <begin position="74"/>
        <end position="94"/>
    </location>
</feature>
<evidence type="ECO:0000256" key="7">
    <source>
        <dbReference type="SAM" id="Phobius"/>
    </source>
</evidence>
<evidence type="ECO:0000256" key="3">
    <source>
        <dbReference type="ARBA" id="ARBA00022692"/>
    </source>
</evidence>
<evidence type="ECO:0000313" key="9">
    <source>
        <dbReference type="EMBL" id="SHK53244.1"/>
    </source>
</evidence>
<evidence type="ECO:0000256" key="2">
    <source>
        <dbReference type="ARBA" id="ARBA00022475"/>
    </source>
</evidence>
<feature type="transmembrane region" description="Helical" evidence="7">
    <location>
        <begin position="43"/>
        <end position="62"/>
    </location>
</feature>
<sequence>MAGPRAVVAVSTLATGLGAFLGFVPGFLAPVLQADLDLSRTELGVLIGVFYGSTGVSAPLAGRLTDRMGARRAVTLDLVLIAAALVTAAVWPVYPVLLVGALAAGFGYALTNAGTNLAVAVAVPAHRHGISLATKTAGVPLLVAVSAPIATAAGEAVGWRPVYLGAVPLVLLTAAGAAWALPSARPTGAPGRSADAAPRRLPRGFLWYPIAAFLLVGGSQPLYSWMVAYLNEAGDTPLALAGALTSLGSVAGVAGMVLAAQLSDRGTSRSTATGNPRIPGVVAMCLATAAGMVLLLAGPVTGLVPMVAGLLLATAAQLAAIGIMHASVVAAAPHAVGRASGATMAGYYVGALLGAPVFGAVVDATGGYTAGWAMSLVLVLGGTAAFSRCRRVGFTSTTASSPNPTSGSAAAADEPAPPDPRSDAAAPPPHRDPPAGG</sequence>
<reference evidence="9 10" key="1">
    <citation type="submission" date="2016-11" db="EMBL/GenBank/DDBJ databases">
        <authorList>
            <person name="Jaros S."/>
            <person name="Januszkiewicz K."/>
            <person name="Wedrychowicz H."/>
        </authorList>
    </citation>
    <scope>NUCLEOTIDE SEQUENCE [LARGE SCALE GENOMIC DNA]</scope>
    <source>
        <strain evidence="9 10">DSM 43832</strain>
    </source>
</reference>
<dbReference type="AlphaFoldDB" id="A0A1M6T8M1"/>
<feature type="compositionally biased region" description="Low complexity" evidence="6">
    <location>
        <begin position="395"/>
        <end position="414"/>
    </location>
</feature>
<dbReference type="InterPro" id="IPR050189">
    <property type="entry name" value="MFS_Efflux_Transporters"/>
</dbReference>
<proteinExistence type="predicted"/>
<feature type="domain" description="Major facilitator superfamily (MFS) profile" evidence="8">
    <location>
        <begin position="4"/>
        <end position="393"/>
    </location>
</feature>
<keyword evidence="4 7" id="KW-1133">Transmembrane helix</keyword>
<feature type="transmembrane region" description="Helical" evidence="7">
    <location>
        <begin position="106"/>
        <end position="125"/>
    </location>
</feature>
<keyword evidence="5 7" id="KW-0472">Membrane</keyword>
<feature type="transmembrane region" description="Helical" evidence="7">
    <location>
        <begin position="163"/>
        <end position="184"/>
    </location>
</feature>
<dbReference type="SUPFAM" id="SSF103473">
    <property type="entry name" value="MFS general substrate transporter"/>
    <property type="match status" value="1"/>
</dbReference>
<feature type="transmembrane region" description="Helical" evidence="7">
    <location>
        <begin position="205"/>
        <end position="226"/>
    </location>
</feature>
<accession>A0A1M6T8M1</accession>
<evidence type="ECO:0000256" key="1">
    <source>
        <dbReference type="ARBA" id="ARBA00004651"/>
    </source>
</evidence>
<dbReference type="Gene3D" id="1.20.1250.20">
    <property type="entry name" value="MFS general substrate transporter like domains"/>
    <property type="match status" value="2"/>
</dbReference>
<feature type="transmembrane region" description="Helical" evidence="7">
    <location>
        <begin position="137"/>
        <end position="157"/>
    </location>
</feature>
<dbReference type="InterPro" id="IPR011701">
    <property type="entry name" value="MFS"/>
</dbReference>